<feature type="transmembrane region" description="Helical" evidence="5">
    <location>
        <begin position="165"/>
        <end position="187"/>
    </location>
</feature>
<comment type="subcellular location">
    <subcellularLocation>
        <location evidence="1">Membrane</location>
        <topology evidence="1">Multi-pass membrane protein</topology>
    </subcellularLocation>
</comment>
<accession>A0A0P7B8I2</accession>
<gene>
    <name evidence="6" type="ORF">AK830_g9860</name>
</gene>
<dbReference type="EMBL" id="LKCW01000193">
    <property type="protein sequence ID" value="KPM36697.1"/>
    <property type="molecule type" value="Genomic_DNA"/>
</dbReference>
<name>A0A0P7B8I2_9HYPO</name>
<dbReference type="GO" id="GO:0016020">
    <property type="term" value="C:membrane"/>
    <property type="evidence" value="ECO:0007669"/>
    <property type="project" value="UniProtKB-SubCell"/>
</dbReference>
<feature type="transmembrane region" description="Helical" evidence="5">
    <location>
        <begin position="208"/>
        <end position="226"/>
    </location>
</feature>
<feature type="transmembrane region" description="Helical" evidence="5">
    <location>
        <begin position="29"/>
        <end position="47"/>
    </location>
</feature>
<protein>
    <recommendedName>
        <fullName evidence="8">Protein RTA1</fullName>
    </recommendedName>
</protein>
<dbReference type="InterPro" id="IPR007568">
    <property type="entry name" value="RTA1"/>
</dbReference>
<keyword evidence="7" id="KW-1185">Reference proteome</keyword>
<dbReference type="Proteomes" id="UP000050424">
    <property type="component" value="Unassembled WGS sequence"/>
</dbReference>
<evidence type="ECO:0000256" key="2">
    <source>
        <dbReference type="ARBA" id="ARBA00022692"/>
    </source>
</evidence>
<keyword evidence="4 5" id="KW-0472">Membrane</keyword>
<evidence type="ECO:0000256" key="3">
    <source>
        <dbReference type="ARBA" id="ARBA00022989"/>
    </source>
</evidence>
<reference evidence="6 7" key="1">
    <citation type="submission" date="2015-09" db="EMBL/GenBank/DDBJ databases">
        <title>Draft genome of a European isolate of the apple canker pathogen Neonectria ditissima.</title>
        <authorList>
            <person name="Gomez-Cortecero A."/>
            <person name="Harrison R.J."/>
            <person name="Armitage A.D."/>
        </authorList>
    </citation>
    <scope>NUCLEOTIDE SEQUENCE [LARGE SCALE GENOMIC DNA]</scope>
    <source>
        <strain evidence="6 7">R09/05</strain>
    </source>
</reference>
<sequence length="277" mass="31051">MSNFLLDPVPGVEPTKGGLYLWRYHPNKGAAVLFLLLFLATFLYICWKIFKTKAKFCIAFAVGCFFEVVGYGARISAGSKTGKLMPFVIQNMFILVAPALLAASVYMTLGRIITSIRAEKHSMIRPKRLTKTFVTGDILSFVIQGGASGLMVVQKPGLSIWGERMVIIGLLVQVIMFALFAAIAVVFHRRMRRNPTTDSFDGLIPWESALHMLYAVSLLIMVRSIFRVVEYAQGQGGYSLMHEWTLYIFDSLLMFIVAVLFGWRFPSDLEPRGSIPM</sequence>
<feature type="transmembrane region" description="Helical" evidence="5">
    <location>
        <begin position="133"/>
        <end position="153"/>
    </location>
</feature>
<evidence type="ECO:0000256" key="4">
    <source>
        <dbReference type="ARBA" id="ARBA00023136"/>
    </source>
</evidence>
<dbReference type="PANTHER" id="PTHR31465:SF27">
    <property type="entry name" value="DOMAIN PROTEIN, PUTATIVE (AFU_ORTHOLOGUE AFUA_3G01030)-RELATED"/>
    <property type="match status" value="1"/>
</dbReference>
<feature type="transmembrane region" description="Helical" evidence="5">
    <location>
        <begin position="93"/>
        <end position="113"/>
    </location>
</feature>
<organism evidence="6 7">
    <name type="scientific">Neonectria ditissima</name>
    <dbReference type="NCBI Taxonomy" id="78410"/>
    <lineage>
        <taxon>Eukaryota</taxon>
        <taxon>Fungi</taxon>
        <taxon>Dikarya</taxon>
        <taxon>Ascomycota</taxon>
        <taxon>Pezizomycotina</taxon>
        <taxon>Sordariomycetes</taxon>
        <taxon>Hypocreomycetidae</taxon>
        <taxon>Hypocreales</taxon>
        <taxon>Nectriaceae</taxon>
        <taxon>Neonectria</taxon>
    </lineage>
</organism>
<evidence type="ECO:0000313" key="7">
    <source>
        <dbReference type="Proteomes" id="UP000050424"/>
    </source>
</evidence>
<keyword evidence="2 5" id="KW-0812">Transmembrane</keyword>
<feature type="transmembrane region" description="Helical" evidence="5">
    <location>
        <begin position="54"/>
        <end position="73"/>
    </location>
</feature>
<keyword evidence="3 5" id="KW-1133">Transmembrane helix</keyword>
<dbReference type="STRING" id="78410.A0A0P7B8I2"/>
<comment type="caution">
    <text evidence="6">The sequence shown here is derived from an EMBL/GenBank/DDBJ whole genome shotgun (WGS) entry which is preliminary data.</text>
</comment>
<dbReference type="AlphaFoldDB" id="A0A0P7B8I2"/>
<evidence type="ECO:0008006" key="8">
    <source>
        <dbReference type="Google" id="ProtNLM"/>
    </source>
</evidence>
<dbReference type="PANTHER" id="PTHR31465">
    <property type="entry name" value="PROTEIN RTA1-RELATED"/>
    <property type="match status" value="1"/>
</dbReference>
<feature type="transmembrane region" description="Helical" evidence="5">
    <location>
        <begin position="246"/>
        <end position="265"/>
    </location>
</feature>
<proteinExistence type="predicted"/>
<evidence type="ECO:0000256" key="1">
    <source>
        <dbReference type="ARBA" id="ARBA00004141"/>
    </source>
</evidence>
<evidence type="ECO:0000256" key="5">
    <source>
        <dbReference type="SAM" id="Phobius"/>
    </source>
</evidence>
<dbReference type="Pfam" id="PF04479">
    <property type="entry name" value="RTA1"/>
    <property type="match status" value="1"/>
</dbReference>
<evidence type="ECO:0000313" key="6">
    <source>
        <dbReference type="EMBL" id="KPM36697.1"/>
    </source>
</evidence>
<dbReference type="OrthoDB" id="3358017at2759"/>